<reference evidence="2" key="1">
    <citation type="journal article" date="2020" name="Phytopathology">
        <title>Genome sequence of the chestnut blight fungus Cryphonectria parasitica EP155: A fundamental resource for an archetypical invasive plant pathogen.</title>
        <authorList>
            <person name="Crouch J.A."/>
            <person name="Dawe A."/>
            <person name="Aerts A."/>
            <person name="Barry K."/>
            <person name="Churchill A.C.L."/>
            <person name="Grimwood J."/>
            <person name="Hillman B."/>
            <person name="Milgroom M.G."/>
            <person name="Pangilinan J."/>
            <person name="Smith M."/>
            <person name="Salamov A."/>
            <person name="Schmutz J."/>
            <person name="Yadav J."/>
            <person name="Grigoriev I.V."/>
            <person name="Nuss D."/>
        </authorList>
    </citation>
    <scope>NUCLEOTIDE SEQUENCE</scope>
    <source>
        <strain evidence="2">EP155</strain>
    </source>
</reference>
<evidence type="ECO:0000256" key="1">
    <source>
        <dbReference type="SAM" id="SignalP"/>
    </source>
</evidence>
<dbReference type="AlphaFoldDB" id="A0A9P4Y4S1"/>
<name>A0A9P4Y4S1_CRYP1</name>
<dbReference type="Proteomes" id="UP000803844">
    <property type="component" value="Unassembled WGS sequence"/>
</dbReference>
<evidence type="ECO:0000313" key="2">
    <source>
        <dbReference type="EMBL" id="KAF3766944.1"/>
    </source>
</evidence>
<sequence>MSGFSSSLCFSLLLGLGVTASKGFHQRQITTTSAPTSTPTLSTVTISSTVCVAPATATMSYFHWFNSSHNLDCDNANFPTGSKVCWNGETDTLCETADPCICTDFCDVGLPLVAYQPYGWGPPDTLQIGFNGVPGEPSGCVASNPTNAGRTWELGEGHFDCGYGPDIMGFYGDSNADSGNNGSVYFNNYSLPCNFYYPQYTATFPLSCTRDEQNNATCVAPVPVVMTLAGWA</sequence>
<feature type="chain" id="PRO_5040480406" evidence="1">
    <location>
        <begin position="24"/>
        <end position="232"/>
    </location>
</feature>
<protein>
    <submittedName>
        <fullName evidence="2">Uncharacterized protein</fullName>
    </submittedName>
</protein>
<comment type="caution">
    <text evidence="2">The sequence shown here is derived from an EMBL/GenBank/DDBJ whole genome shotgun (WGS) entry which is preliminary data.</text>
</comment>
<dbReference type="EMBL" id="MU032346">
    <property type="protein sequence ID" value="KAF3766944.1"/>
    <property type="molecule type" value="Genomic_DNA"/>
</dbReference>
<evidence type="ECO:0000313" key="3">
    <source>
        <dbReference type="Proteomes" id="UP000803844"/>
    </source>
</evidence>
<dbReference type="OrthoDB" id="3556996at2759"/>
<dbReference type="RefSeq" id="XP_040777905.1">
    <property type="nucleotide sequence ID" value="XM_040925230.1"/>
</dbReference>
<organism evidence="2 3">
    <name type="scientific">Cryphonectria parasitica (strain ATCC 38755 / EP155)</name>
    <dbReference type="NCBI Taxonomy" id="660469"/>
    <lineage>
        <taxon>Eukaryota</taxon>
        <taxon>Fungi</taxon>
        <taxon>Dikarya</taxon>
        <taxon>Ascomycota</taxon>
        <taxon>Pezizomycotina</taxon>
        <taxon>Sordariomycetes</taxon>
        <taxon>Sordariomycetidae</taxon>
        <taxon>Diaporthales</taxon>
        <taxon>Cryphonectriaceae</taxon>
        <taxon>Cryphonectria-Endothia species complex</taxon>
        <taxon>Cryphonectria</taxon>
    </lineage>
</organism>
<proteinExistence type="predicted"/>
<gene>
    <name evidence="2" type="ORF">M406DRAFT_69121</name>
</gene>
<dbReference type="GeneID" id="63842359"/>
<accession>A0A9P4Y4S1</accession>
<feature type="signal peptide" evidence="1">
    <location>
        <begin position="1"/>
        <end position="23"/>
    </location>
</feature>
<keyword evidence="1" id="KW-0732">Signal</keyword>
<keyword evidence="3" id="KW-1185">Reference proteome</keyword>